<organism evidence="4 5">
    <name type="scientific">Adineta steineri</name>
    <dbReference type="NCBI Taxonomy" id="433720"/>
    <lineage>
        <taxon>Eukaryota</taxon>
        <taxon>Metazoa</taxon>
        <taxon>Spiralia</taxon>
        <taxon>Gnathifera</taxon>
        <taxon>Rotifera</taxon>
        <taxon>Eurotatoria</taxon>
        <taxon>Bdelloidea</taxon>
        <taxon>Adinetida</taxon>
        <taxon>Adinetidae</taxon>
        <taxon>Adineta</taxon>
    </lineage>
</organism>
<dbReference type="SUPFAM" id="SSF101898">
    <property type="entry name" value="NHL repeat"/>
    <property type="match status" value="1"/>
</dbReference>
<dbReference type="AlphaFoldDB" id="A0A814ZXA3"/>
<protein>
    <submittedName>
        <fullName evidence="4">Uncharacterized protein</fullName>
    </submittedName>
</protein>
<evidence type="ECO:0000256" key="3">
    <source>
        <dbReference type="SAM" id="Phobius"/>
    </source>
</evidence>
<keyword evidence="3" id="KW-0472">Membrane</keyword>
<name>A0A814ZXA3_9BILA</name>
<dbReference type="EMBL" id="CAJNOI010000346">
    <property type="protein sequence ID" value="CAF1251322.1"/>
    <property type="molecule type" value="Genomic_DNA"/>
</dbReference>
<dbReference type="GO" id="GO:0043161">
    <property type="term" value="P:proteasome-mediated ubiquitin-dependent protein catabolic process"/>
    <property type="evidence" value="ECO:0007669"/>
    <property type="project" value="TreeGrafter"/>
</dbReference>
<reference evidence="4" key="1">
    <citation type="submission" date="2021-02" db="EMBL/GenBank/DDBJ databases">
        <authorList>
            <person name="Nowell W R."/>
        </authorList>
    </citation>
    <scope>NUCLEOTIDE SEQUENCE</scope>
</reference>
<dbReference type="Proteomes" id="UP000663877">
    <property type="component" value="Unassembled WGS sequence"/>
</dbReference>
<sequence length="742" mass="86016">MEKRLKDVQQRLQSSLNNLACKTLSNEIDHLSSSLSNRSPIYRTNLTREQLLSSIKKIQELNINLTNNDLYRRALTNYLLLLSIHTHKLVCEIFLHQIYHLKHHIDYWKHEKQSHLAVVQQIKTTFWFDKDRDDIRSIDKVKFLIIQRDILSNEIGRLAYTITNLEQQEQINLDLLMNNTNDLYKILFNDTTIDYNSHSDLFDVIELYSQMLNSFDELKLKWIEKIHLYYRPTHIKRYFPYYIGITAIGFYTLYRIYTNKHEIYNYFSSTYDSLKFFLNEHLIIPLKTIYTSTFGERSIHTTYENSQLNYTNSKKILEEMLEDYGHQHARTLAQVNNLSVEEFLASLNEHATNEDMNIVMKNYQQEMNSPIRAALFGDLIKGITITFLSYWQPTKDYLSIVVEQSHLNHTTAIVNSHITDEYIQEFGDKQNRPALRGDLYMNYGTPQSGPQATCLPIGVGLSYDELTLLSCDVHRNSQNVRLFDIQTGRLKHTITGNQQMKFHRPSAVMSNARNNILIVERDYIYITEPDGRLVQTIGHRSIKQLYGIALFRDRYLLTIDSKATDNQTAENSRLLLFDPSSGQLVFEKPIVINRESEDILKEQNINHIQGKILPETTSKPRFLAVHNDNIYIADLGRSLIYGTSVRNQFEYSCTTVFGGQGRASGEMNDPSGLVIDSGGNIISADSKNDRLQIFSSNGEYKTTLKLNERIKRPSGICTNRAGTQFYVSCYLAGCVRAFNISY</sequence>
<dbReference type="InterPro" id="IPR001258">
    <property type="entry name" value="NHL_repeat"/>
</dbReference>
<keyword evidence="3" id="KW-0812">Transmembrane</keyword>
<dbReference type="GO" id="GO:0061630">
    <property type="term" value="F:ubiquitin protein ligase activity"/>
    <property type="evidence" value="ECO:0007669"/>
    <property type="project" value="TreeGrafter"/>
</dbReference>
<dbReference type="PANTHER" id="PTHR24104:SF25">
    <property type="entry name" value="PROTEIN LIN-41"/>
    <property type="match status" value="1"/>
</dbReference>
<dbReference type="Gene3D" id="2.120.10.30">
    <property type="entry name" value="TolB, C-terminal domain"/>
    <property type="match status" value="2"/>
</dbReference>
<dbReference type="Pfam" id="PF08637">
    <property type="entry name" value="NCA2"/>
    <property type="match status" value="1"/>
</dbReference>
<comment type="caution">
    <text evidence="4">The sequence shown here is derived from an EMBL/GenBank/DDBJ whole genome shotgun (WGS) entry which is preliminary data.</text>
</comment>
<dbReference type="PANTHER" id="PTHR24104">
    <property type="entry name" value="E3 UBIQUITIN-PROTEIN LIGASE NHLRC1-RELATED"/>
    <property type="match status" value="1"/>
</dbReference>
<keyword evidence="1" id="KW-0677">Repeat</keyword>
<evidence type="ECO:0000256" key="2">
    <source>
        <dbReference type="PROSITE-ProRule" id="PRU00504"/>
    </source>
</evidence>
<dbReference type="GO" id="GO:0008270">
    <property type="term" value="F:zinc ion binding"/>
    <property type="evidence" value="ECO:0007669"/>
    <property type="project" value="UniProtKB-KW"/>
</dbReference>
<gene>
    <name evidence="4" type="ORF">BJG266_LOCUS29605</name>
</gene>
<keyword evidence="3" id="KW-1133">Transmembrane helix</keyword>
<feature type="transmembrane region" description="Helical" evidence="3">
    <location>
        <begin position="238"/>
        <end position="257"/>
    </location>
</feature>
<dbReference type="PROSITE" id="PS51125">
    <property type="entry name" value="NHL"/>
    <property type="match status" value="1"/>
</dbReference>
<dbReference type="GO" id="GO:0000209">
    <property type="term" value="P:protein polyubiquitination"/>
    <property type="evidence" value="ECO:0007669"/>
    <property type="project" value="TreeGrafter"/>
</dbReference>
<evidence type="ECO:0000313" key="4">
    <source>
        <dbReference type="EMBL" id="CAF1251322.1"/>
    </source>
</evidence>
<proteinExistence type="predicted"/>
<dbReference type="InterPro" id="IPR011042">
    <property type="entry name" value="6-blade_b-propeller_TolB-like"/>
</dbReference>
<dbReference type="InterPro" id="IPR050952">
    <property type="entry name" value="TRIM-NHL_E3_ligases"/>
</dbReference>
<accession>A0A814ZXA3</accession>
<dbReference type="InterPro" id="IPR013946">
    <property type="entry name" value="NCA2-like"/>
</dbReference>
<evidence type="ECO:0000256" key="1">
    <source>
        <dbReference type="ARBA" id="ARBA00022737"/>
    </source>
</evidence>
<evidence type="ECO:0000313" key="5">
    <source>
        <dbReference type="Proteomes" id="UP000663877"/>
    </source>
</evidence>
<feature type="repeat" description="NHL" evidence="2">
    <location>
        <begin position="654"/>
        <end position="697"/>
    </location>
</feature>